<comment type="caution">
    <text evidence="2">The sequence shown here is derived from an EMBL/GenBank/DDBJ whole genome shotgun (WGS) entry which is preliminary data.</text>
</comment>
<evidence type="ECO:0000313" key="3">
    <source>
        <dbReference type="Proteomes" id="UP001417504"/>
    </source>
</evidence>
<gene>
    <name evidence="2" type="ORF">Sjap_004091</name>
</gene>
<organism evidence="2 3">
    <name type="scientific">Stephania japonica</name>
    <dbReference type="NCBI Taxonomy" id="461633"/>
    <lineage>
        <taxon>Eukaryota</taxon>
        <taxon>Viridiplantae</taxon>
        <taxon>Streptophyta</taxon>
        <taxon>Embryophyta</taxon>
        <taxon>Tracheophyta</taxon>
        <taxon>Spermatophyta</taxon>
        <taxon>Magnoliopsida</taxon>
        <taxon>Ranunculales</taxon>
        <taxon>Menispermaceae</taxon>
        <taxon>Menispermoideae</taxon>
        <taxon>Cissampelideae</taxon>
        <taxon>Stephania</taxon>
    </lineage>
</organism>
<keyword evidence="3" id="KW-1185">Reference proteome</keyword>
<feature type="region of interest" description="Disordered" evidence="1">
    <location>
        <begin position="38"/>
        <end position="80"/>
    </location>
</feature>
<evidence type="ECO:0000313" key="2">
    <source>
        <dbReference type="EMBL" id="KAK9144188.1"/>
    </source>
</evidence>
<accession>A0AAP0PGQ1</accession>
<reference evidence="2 3" key="1">
    <citation type="submission" date="2024-01" db="EMBL/GenBank/DDBJ databases">
        <title>Genome assemblies of Stephania.</title>
        <authorList>
            <person name="Yang L."/>
        </authorList>
    </citation>
    <scope>NUCLEOTIDE SEQUENCE [LARGE SCALE GENOMIC DNA]</scope>
    <source>
        <strain evidence="2">QJT</strain>
        <tissue evidence="2">Leaf</tissue>
    </source>
</reference>
<sequence length="80" mass="8830">MAASLTAEPSERRLYPGYMREMIDEGFASTKRRRASFGAVPEARGTAKLETRETGCDDETGSTGVDRIGIRGDERRDEGM</sequence>
<feature type="compositionally biased region" description="Basic and acidic residues" evidence="1">
    <location>
        <begin position="68"/>
        <end position="80"/>
    </location>
</feature>
<proteinExistence type="predicted"/>
<dbReference type="Proteomes" id="UP001417504">
    <property type="component" value="Unassembled WGS sequence"/>
</dbReference>
<feature type="compositionally biased region" description="Basic and acidic residues" evidence="1">
    <location>
        <begin position="45"/>
        <end position="55"/>
    </location>
</feature>
<dbReference type="AlphaFoldDB" id="A0AAP0PGQ1"/>
<dbReference type="EMBL" id="JBBNAE010000002">
    <property type="protein sequence ID" value="KAK9144188.1"/>
    <property type="molecule type" value="Genomic_DNA"/>
</dbReference>
<protein>
    <submittedName>
        <fullName evidence="2">Uncharacterized protein</fullName>
    </submittedName>
</protein>
<evidence type="ECO:0000256" key="1">
    <source>
        <dbReference type="SAM" id="MobiDB-lite"/>
    </source>
</evidence>
<name>A0AAP0PGQ1_9MAGN</name>